<reference evidence="2 3" key="1">
    <citation type="submission" date="2018-03" db="EMBL/GenBank/DDBJ databases">
        <title>Actinopolyspora mortivallis from Sahara, screening for active biomolecules.</title>
        <authorList>
            <person name="Selama O."/>
            <person name="Wellington E.M.H."/>
            <person name="Hacene H."/>
        </authorList>
    </citation>
    <scope>NUCLEOTIDE SEQUENCE [LARGE SCALE GENOMIC DNA]</scope>
    <source>
        <strain evidence="2 3">M5A</strain>
    </source>
</reference>
<name>A0A2T0GT65_ACTMO</name>
<feature type="transmembrane region" description="Helical" evidence="1">
    <location>
        <begin position="21"/>
        <end position="42"/>
    </location>
</feature>
<comment type="caution">
    <text evidence="2">The sequence shown here is derived from an EMBL/GenBank/DDBJ whole genome shotgun (WGS) entry which is preliminary data.</text>
</comment>
<dbReference type="AlphaFoldDB" id="A0A2T0GT65"/>
<dbReference type="InParanoid" id="A0A2T0GT65"/>
<evidence type="ECO:0000256" key="1">
    <source>
        <dbReference type="SAM" id="Phobius"/>
    </source>
</evidence>
<keyword evidence="1" id="KW-0812">Transmembrane</keyword>
<protein>
    <submittedName>
        <fullName evidence="2">Uncharacterized protein</fullName>
    </submittedName>
</protein>
<accession>A0A2T0GT65</accession>
<keyword evidence="3" id="KW-1185">Reference proteome</keyword>
<organism evidence="2 3">
    <name type="scientific">Actinopolyspora mortivallis</name>
    <dbReference type="NCBI Taxonomy" id="33906"/>
    <lineage>
        <taxon>Bacteria</taxon>
        <taxon>Bacillati</taxon>
        <taxon>Actinomycetota</taxon>
        <taxon>Actinomycetes</taxon>
        <taxon>Actinopolysporales</taxon>
        <taxon>Actinopolysporaceae</taxon>
        <taxon>Actinopolyspora</taxon>
    </lineage>
</organism>
<gene>
    <name evidence="2" type="ORF">CEP50_16275</name>
</gene>
<evidence type="ECO:0000313" key="3">
    <source>
        <dbReference type="Proteomes" id="UP000239352"/>
    </source>
</evidence>
<dbReference type="Proteomes" id="UP000239352">
    <property type="component" value="Unassembled WGS sequence"/>
</dbReference>
<keyword evidence="1" id="KW-0472">Membrane</keyword>
<proteinExistence type="predicted"/>
<sequence>MEEHDSVALRLYRWWFETLTGWIAEFFLCWCVIPIQLVAAWLSSTWTGIGWLNALLLVVLAWGLNFPVFLVVRNTLGHAQEEGGYKRRQMLPATVIGRVVSNTVAFTLAATSPLAGGLVGLATGAVTAGADLLIAFPPRDDDEDYQQERVEFQRQLRDMRERGEL</sequence>
<dbReference type="EMBL" id="PVSR01000036">
    <property type="protein sequence ID" value="PRW62290.1"/>
    <property type="molecule type" value="Genomic_DNA"/>
</dbReference>
<evidence type="ECO:0000313" key="2">
    <source>
        <dbReference type="EMBL" id="PRW62290.1"/>
    </source>
</evidence>
<feature type="transmembrane region" description="Helical" evidence="1">
    <location>
        <begin position="117"/>
        <end position="136"/>
    </location>
</feature>
<dbReference type="RefSeq" id="WP_106114802.1">
    <property type="nucleotide sequence ID" value="NZ_PVSR01000036.1"/>
</dbReference>
<feature type="transmembrane region" description="Helical" evidence="1">
    <location>
        <begin position="48"/>
        <end position="72"/>
    </location>
</feature>
<keyword evidence="1" id="KW-1133">Transmembrane helix</keyword>